<name>A0A1Q2L4S4_9BACL</name>
<dbReference type="EMBL" id="CP019640">
    <property type="protein sequence ID" value="AQQ54882.1"/>
    <property type="molecule type" value="Genomic_DNA"/>
</dbReference>
<dbReference type="Gene3D" id="3.10.20.70">
    <property type="entry name" value="Glutamine synthetase, N-terminal domain"/>
    <property type="match status" value="1"/>
</dbReference>
<sequence length="448" mass="49747">MKNLNNDDIRKIIRDEDIKIVRVVFNDLVNVARARNIPVKKFTDEVLEQGMQYPSAMFSVDTAANFVLPAGAGFAGGYGSWMLKVDPATFTVVPWAKQTARVIADVFTLEGEPVSVYPRGILHNVLKEFEAEGYSTFGAAELEFYVFEKYAKDGYEPTWTGLQCYSEVKQSQVDEILYDLSVPMESVGIEVEAINTEYGPGQYEISMKPHKGLGQADAAFYYKTSAKELMHRRGLLATFMTKPLTGLSGSGAHFHHSLYELASGDNAFYDAADENGMSELFKHFIAGQLEHSAAICAFANPSINSYRRLRPYTFAPSNITWGFENRMCLIRVPEARGQGTRLENRMPGADCNPYLMMAAMYAAGLDGIRRKLPLTDPVHNEDAYSVEGSGSLPGSLPEALAALKADEALTKYLGADAVNAYIALKENEISRFNDHVTDWEIEEYADLF</sequence>
<dbReference type="SMART" id="SM01230">
    <property type="entry name" value="Gln-synt_C"/>
    <property type="match status" value="1"/>
</dbReference>
<evidence type="ECO:0000256" key="4">
    <source>
        <dbReference type="RuleBase" id="RU000384"/>
    </source>
</evidence>
<gene>
    <name evidence="7" type="ORF">B0X71_18430</name>
</gene>
<dbReference type="Proteomes" id="UP000188184">
    <property type="component" value="Chromosome"/>
</dbReference>
<dbReference type="PROSITE" id="PS51986">
    <property type="entry name" value="GS_BETA_GRASP"/>
    <property type="match status" value="1"/>
</dbReference>
<dbReference type="SUPFAM" id="SSF54368">
    <property type="entry name" value="Glutamine synthetase, N-terminal domain"/>
    <property type="match status" value="1"/>
</dbReference>
<evidence type="ECO:0000313" key="7">
    <source>
        <dbReference type="EMBL" id="AQQ54882.1"/>
    </source>
</evidence>
<proteinExistence type="inferred from homology"/>
<evidence type="ECO:0000259" key="6">
    <source>
        <dbReference type="PROSITE" id="PS51987"/>
    </source>
</evidence>
<dbReference type="InterPro" id="IPR008146">
    <property type="entry name" value="Gln_synth_cat_dom"/>
</dbReference>
<evidence type="ECO:0000259" key="5">
    <source>
        <dbReference type="PROSITE" id="PS51986"/>
    </source>
</evidence>
<dbReference type="SUPFAM" id="SSF55931">
    <property type="entry name" value="Glutamine synthetase/guanido kinase"/>
    <property type="match status" value="1"/>
</dbReference>
<dbReference type="Pfam" id="PF00120">
    <property type="entry name" value="Gln-synt_C"/>
    <property type="match status" value="1"/>
</dbReference>
<dbReference type="GO" id="GO:0016020">
    <property type="term" value="C:membrane"/>
    <property type="evidence" value="ECO:0007669"/>
    <property type="project" value="TreeGrafter"/>
</dbReference>
<dbReference type="InterPro" id="IPR008147">
    <property type="entry name" value="Gln_synt_N"/>
</dbReference>
<organism evidence="7 8">
    <name type="scientific">Planococcus lenghuensis</name>
    <dbReference type="NCBI Taxonomy" id="2213202"/>
    <lineage>
        <taxon>Bacteria</taxon>
        <taxon>Bacillati</taxon>
        <taxon>Bacillota</taxon>
        <taxon>Bacilli</taxon>
        <taxon>Bacillales</taxon>
        <taxon>Caryophanaceae</taxon>
        <taxon>Planococcus</taxon>
    </lineage>
</organism>
<dbReference type="InterPro" id="IPR036651">
    <property type="entry name" value="Gln_synt_N_sf"/>
</dbReference>
<evidence type="ECO:0000256" key="2">
    <source>
        <dbReference type="ARBA" id="ARBA00012937"/>
    </source>
</evidence>
<dbReference type="OrthoDB" id="9807095at2"/>
<accession>A0A1Q2L4S4</accession>
<dbReference type="KEGG" id="pmar:B0X71_18430"/>
<dbReference type="PANTHER" id="PTHR43407">
    <property type="entry name" value="GLUTAMINE SYNTHETASE"/>
    <property type="match status" value="1"/>
</dbReference>
<evidence type="ECO:0000256" key="3">
    <source>
        <dbReference type="PROSITE-ProRule" id="PRU01330"/>
    </source>
</evidence>
<dbReference type="RefSeq" id="WP_077590787.1">
    <property type="nucleotide sequence ID" value="NZ_CP019640.1"/>
</dbReference>
<dbReference type="AlphaFoldDB" id="A0A1Q2L4S4"/>
<keyword evidence="8" id="KW-1185">Reference proteome</keyword>
<reference evidence="7 8" key="1">
    <citation type="submission" date="2017-02" db="EMBL/GenBank/DDBJ databases">
        <title>The complete genomic sequence of a novel cold adapted crude oil-degrading bacterium Planococcus qaidamina Y42.</title>
        <authorList>
            <person name="Yang R."/>
        </authorList>
    </citation>
    <scope>NUCLEOTIDE SEQUENCE [LARGE SCALE GENOMIC DNA]</scope>
    <source>
        <strain evidence="7 8">Y42</strain>
    </source>
</reference>
<evidence type="ECO:0000313" key="8">
    <source>
        <dbReference type="Proteomes" id="UP000188184"/>
    </source>
</evidence>
<dbReference type="GO" id="GO:0005737">
    <property type="term" value="C:cytoplasm"/>
    <property type="evidence" value="ECO:0007669"/>
    <property type="project" value="TreeGrafter"/>
</dbReference>
<comment type="similarity">
    <text evidence="1 3 4">Belongs to the glutamine synthetase family.</text>
</comment>
<evidence type="ECO:0000256" key="1">
    <source>
        <dbReference type="ARBA" id="ARBA00009897"/>
    </source>
</evidence>
<protein>
    <recommendedName>
        <fullName evidence="2">glutamine synthetase</fullName>
        <ecNumber evidence="2">6.3.1.2</ecNumber>
    </recommendedName>
</protein>
<dbReference type="Gene3D" id="3.30.590.10">
    <property type="entry name" value="Glutamine synthetase/guanido kinase, catalytic domain"/>
    <property type="match status" value="1"/>
</dbReference>
<feature type="domain" description="GS beta-grasp" evidence="5">
    <location>
        <begin position="16"/>
        <end position="111"/>
    </location>
</feature>
<dbReference type="PANTHER" id="PTHR43407:SF1">
    <property type="entry name" value="LENGSIN"/>
    <property type="match status" value="1"/>
</dbReference>
<dbReference type="PROSITE" id="PS51987">
    <property type="entry name" value="GS_CATALYTIC"/>
    <property type="match status" value="1"/>
</dbReference>
<feature type="domain" description="GS catalytic" evidence="6">
    <location>
        <begin position="118"/>
        <end position="448"/>
    </location>
</feature>
<dbReference type="GO" id="GO:0006542">
    <property type="term" value="P:glutamine biosynthetic process"/>
    <property type="evidence" value="ECO:0007669"/>
    <property type="project" value="InterPro"/>
</dbReference>
<dbReference type="GO" id="GO:0004356">
    <property type="term" value="F:glutamine synthetase activity"/>
    <property type="evidence" value="ECO:0007669"/>
    <property type="project" value="UniProtKB-EC"/>
</dbReference>
<dbReference type="EC" id="6.3.1.2" evidence="2"/>
<dbReference type="InterPro" id="IPR014746">
    <property type="entry name" value="Gln_synth/guanido_kin_cat_dom"/>
</dbReference>